<dbReference type="Gene3D" id="1.10.357.10">
    <property type="entry name" value="Tetracycline Repressor, domain 2"/>
    <property type="match status" value="1"/>
</dbReference>
<evidence type="ECO:0000256" key="2">
    <source>
        <dbReference type="ARBA" id="ARBA00023125"/>
    </source>
</evidence>
<dbReference type="PRINTS" id="PR00455">
    <property type="entry name" value="HTHTETR"/>
</dbReference>
<dbReference type="InterPro" id="IPR036271">
    <property type="entry name" value="Tet_transcr_reg_TetR-rel_C_sf"/>
</dbReference>
<dbReference type="Proteomes" id="UP001465153">
    <property type="component" value="Unassembled WGS sequence"/>
</dbReference>
<dbReference type="RefSeq" id="WP_353302540.1">
    <property type="nucleotide sequence ID" value="NZ_BAABWN010000005.1"/>
</dbReference>
<gene>
    <name evidence="6" type="ORF">NBRC116591_16930</name>
</gene>
<accession>A0ABQ0A8E7</accession>
<protein>
    <submittedName>
        <fullName evidence="6">TetR/AcrR family transcriptional regulator</fullName>
    </submittedName>
</protein>
<dbReference type="Pfam" id="PF13305">
    <property type="entry name" value="TetR_C_33"/>
    <property type="match status" value="1"/>
</dbReference>
<evidence type="ECO:0000256" key="3">
    <source>
        <dbReference type="ARBA" id="ARBA00023163"/>
    </source>
</evidence>
<dbReference type="PROSITE" id="PS50977">
    <property type="entry name" value="HTH_TETR_2"/>
    <property type="match status" value="1"/>
</dbReference>
<evidence type="ECO:0000313" key="7">
    <source>
        <dbReference type="Proteomes" id="UP001465153"/>
    </source>
</evidence>
<dbReference type="InterPro" id="IPR025996">
    <property type="entry name" value="MT1864/Rv1816-like_C"/>
</dbReference>
<evidence type="ECO:0000313" key="6">
    <source>
        <dbReference type="EMBL" id="GAA6167882.1"/>
    </source>
</evidence>
<evidence type="ECO:0000256" key="1">
    <source>
        <dbReference type="ARBA" id="ARBA00023015"/>
    </source>
</evidence>
<keyword evidence="2 4" id="KW-0238">DNA-binding</keyword>
<sequence>MSTETKPYHHGDLRQTLLDVANDIIAEGGVESLSIRKLAERASVSRTAPYHHFKDKNALLCAIAEQGFLNQNRLVSLAVKETDALSPAQAFEHYVLAYLRFAEQEQQTYDLMYGREIWKTGEVSDSLKDIAHNSFKVWLHWINELQKQGLFNQQLPSLRVAQASWASLHGLCRLFIDGVYVNREEFEDIAKTTVQLLIHQHK</sequence>
<keyword evidence="1" id="KW-0805">Transcription regulation</keyword>
<dbReference type="InterPro" id="IPR050109">
    <property type="entry name" value="HTH-type_TetR-like_transc_reg"/>
</dbReference>
<reference evidence="6 7" key="1">
    <citation type="submission" date="2024-04" db="EMBL/GenBank/DDBJ databases">
        <title>Draft genome sequence of Sessilibacter corallicola NBRC 116591.</title>
        <authorList>
            <person name="Miyakawa T."/>
            <person name="Kusuya Y."/>
            <person name="Miura T."/>
        </authorList>
    </citation>
    <scope>NUCLEOTIDE SEQUENCE [LARGE SCALE GENOMIC DNA]</scope>
    <source>
        <strain evidence="6 7">KU-00831-HH</strain>
    </source>
</reference>
<organism evidence="6 7">
    <name type="scientific">Sessilibacter corallicola</name>
    <dbReference type="NCBI Taxonomy" id="2904075"/>
    <lineage>
        <taxon>Bacteria</taxon>
        <taxon>Pseudomonadati</taxon>
        <taxon>Pseudomonadota</taxon>
        <taxon>Gammaproteobacteria</taxon>
        <taxon>Cellvibrionales</taxon>
        <taxon>Cellvibrionaceae</taxon>
        <taxon>Sessilibacter</taxon>
    </lineage>
</organism>
<feature type="DNA-binding region" description="H-T-H motif" evidence="4">
    <location>
        <begin position="34"/>
        <end position="53"/>
    </location>
</feature>
<dbReference type="SUPFAM" id="SSF48498">
    <property type="entry name" value="Tetracyclin repressor-like, C-terminal domain"/>
    <property type="match status" value="1"/>
</dbReference>
<evidence type="ECO:0000259" key="5">
    <source>
        <dbReference type="PROSITE" id="PS50977"/>
    </source>
</evidence>
<feature type="domain" description="HTH tetR-type" evidence="5">
    <location>
        <begin position="11"/>
        <end position="71"/>
    </location>
</feature>
<dbReference type="PANTHER" id="PTHR30055">
    <property type="entry name" value="HTH-TYPE TRANSCRIPTIONAL REGULATOR RUTR"/>
    <property type="match status" value="1"/>
</dbReference>
<name>A0ABQ0A8E7_9GAMM</name>
<proteinExistence type="predicted"/>
<dbReference type="SUPFAM" id="SSF46689">
    <property type="entry name" value="Homeodomain-like"/>
    <property type="match status" value="1"/>
</dbReference>
<dbReference type="InterPro" id="IPR001647">
    <property type="entry name" value="HTH_TetR"/>
</dbReference>
<keyword evidence="3" id="KW-0804">Transcription</keyword>
<dbReference type="EMBL" id="BAABWN010000005">
    <property type="protein sequence ID" value="GAA6167882.1"/>
    <property type="molecule type" value="Genomic_DNA"/>
</dbReference>
<dbReference type="PANTHER" id="PTHR30055:SF220">
    <property type="entry name" value="TETR-FAMILY REGULATORY PROTEIN"/>
    <property type="match status" value="1"/>
</dbReference>
<keyword evidence="7" id="KW-1185">Reference proteome</keyword>
<dbReference type="Pfam" id="PF00440">
    <property type="entry name" value="TetR_N"/>
    <property type="match status" value="1"/>
</dbReference>
<evidence type="ECO:0000256" key="4">
    <source>
        <dbReference type="PROSITE-ProRule" id="PRU00335"/>
    </source>
</evidence>
<comment type="caution">
    <text evidence="6">The sequence shown here is derived from an EMBL/GenBank/DDBJ whole genome shotgun (WGS) entry which is preliminary data.</text>
</comment>
<dbReference type="InterPro" id="IPR009057">
    <property type="entry name" value="Homeodomain-like_sf"/>
</dbReference>